<dbReference type="Proteomes" id="UP000594260">
    <property type="component" value="Unplaced"/>
</dbReference>
<protein>
    <recommendedName>
        <fullName evidence="1">HEAT repeat-containing protein 6</fullName>
    </recommendedName>
</protein>
<dbReference type="InterPro" id="IPR016024">
    <property type="entry name" value="ARM-type_fold"/>
</dbReference>
<dbReference type="SUPFAM" id="SSF48371">
    <property type="entry name" value="ARM repeat"/>
    <property type="match status" value="1"/>
</dbReference>
<feature type="compositionally biased region" description="Basic residues" evidence="2">
    <location>
        <begin position="323"/>
        <end position="337"/>
    </location>
</feature>
<proteinExistence type="predicted"/>
<evidence type="ECO:0000313" key="4">
    <source>
        <dbReference type="EnsemblMetazoa" id="XP_022671452"/>
    </source>
</evidence>
<name>A0A7M7KSU3_VARDE</name>
<dbReference type="InterPro" id="IPR052107">
    <property type="entry name" value="HEAT6"/>
</dbReference>
<dbReference type="RefSeq" id="XP_022671452.1">
    <property type="nucleotide sequence ID" value="XM_022815717.1"/>
</dbReference>
<accession>A0A7M7KSU3</accession>
<evidence type="ECO:0000313" key="5">
    <source>
        <dbReference type="Proteomes" id="UP000594260"/>
    </source>
</evidence>
<dbReference type="AlphaFoldDB" id="A0A7M7KSU3"/>
<dbReference type="GeneID" id="111254653"/>
<evidence type="ECO:0000256" key="2">
    <source>
        <dbReference type="SAM" id="MobiDB-lite"/>
    </source>
</evidence>
<dbReference type="InterPro" id="IPR011989">
    <property type="entry name" value="ARM-like"/>
</dbReference>
<feature type="region of interest" description="Disordered" evidence="2">
    <location>
        <begin position="308"/>
        <end position="389"/>
    </location>
</feature>
<keyword evidence="5" id="KW-1185">Reference proteome</keyword>
<dbReference type="Pfam" id="PF13251">
    <property type="entry name" value="DUF4042"/>
    <property type="match status" value="1"/>
</dbReference>
<evidence type="ECO:0000256" key="1">
    <source>
        <dbReference type="ARBA" id="ARBA00015263"/>
    </source>
</evidence>
<dbReference type="PANTHER" id="PTHR13366">
    <property type="entry name" value="MALARIA ANTIGEN-RELATED"/>
    <property type="match status" value="1"/>
</dbReference>
<dbReference type="PANTHER" id="PTHR13366:SF0">
    <property type="entry name" value="HEAT REPEAT-CONTAINING PROTEIN 6"/>
    <property type="match status" value="1"/>
</dbReference>
<feature type="domain" description="DUF4042" evidence="3">
    <location>
        <begin position="422"/>
        <end position="582"/>
    </location>
</feature>
<dbReference type="InterPro" id="IPR025283">
    <property type="entry name" value="DUF4042"/>
</dbReference>
<dbReference type="EnsemblMetazoa" id="XM_022815717">
    <property type="protein sequence ID" value="XP_022671452"/>
    <property type="gene ID" value="LOC111254653"/>
</dbReference>
<organism evidence="4 5">
    <name type="scientific">Varroa destructor</name>
    <name type="common">Honeybee mite</name>
    <dbReference type="NCBI Taxonomy" id="109461"/>
    <lineage>
        <taxon>Eukaryota</taxon>
        <taxon>Metazoa</taxon>
        <taxon>Ecdysozoa</taxon>
        <taxon>Arthropoda</taxon>
        <taxon>Chelicerata</taxon>
        <taxon>Arachnida</taxon>
        <taxon>Acari</taxon>
        <taxon>Parasitiformes</taxon>
        <taxon>Mesostigmata</taxon>
        <taxon>Gamasina</taxon>
        <taxon>Dermanyssoidea</taxon>
        <taxon>Varroidae</taxon>
        <taxon>Varroa</taxon>
    </lineage>
</organism>
<feature type="compositionally biased region" description="Basic and acidic residues" evidence="2">
    <location>
        <begin position="309"/>
        <end position="322"/>
    </location>
</feature>
<sequence length="1090" mass="121964">MISFFLFIPKIPKPSYWRYACVSSDDVRMGDSVAAEQTLHLFECLNKLKNALHRNTTNVSVDPIIKDLLELNYEIPFLTSDVGSDLLRICLLHCDGLKFSATTAELTKQLIWALQTSQGNQLDLDDRTLLKLIHFCLRDVRQLEVPQLLLSFHTLGTLVYQNSHRLESVWLELFTVLKSCLAINESNVAVRHSALKVLQALTIRRGGPEDFEYLSPEQAEAISSLIIDGVANMLMSADELMLCKVLQASMKTLLNMATAQVPLPANQLGYLLGWLRHLTFLGFPGYAQRPIKNFDLFPSPVCHQLPQVDLKDGETSTRDNKPVMRRSRVNKKARKKEPRKDVGGGQQSVYHDSPSEDSDTGGASPSRIGHQQPPWAKTDSSDSEMSDVEGSAGLWTVNGSSTNISPLTLAVRVKAAKAKVRQLAYVLNFLPQQSGSLMRSTEHTLVLSMLKDPSAHVRSSAINVLKDFVSYSKNYLILACESVHATSFTSISEVMAIVISELHRALHLALLAEQIPIFLVPLLSCLSLLIGASPYSRLKPILITEMCADLKLLLQNNKYEQVRVGALTCLGGVVSYQPSHAEIVRCLGLESDHWLERLCIEKLSPCTGEVNQVKLEVLQTLSLLVANHFEHCKNVFDHYIQALNWSLTDPYGPVKIHGMKLTAALAKQISDLITGQKDEQKQLGCELGRLMWRECLFQGVMQCCLQSTGSEETTEHGVREQQVLQRETFTALANIGAEMWEDLPQRNQRFCICVLLAQARDTTDDTAAAAVRTLAFFCTYRYMVQDTIFLQDVGELCVALLKKKTNMSLKMKASWALSNVCDALWTLRISEPERFDVDINTDFYTSLLETSVNTYAEKDSIRINAVRSMGILLGMGTSRYLSVDERLIRKAIEHLLQSATYAGVRFFKAKWNACYAIGWMMANAHTRCMLDVPTAMKTLSDNLMNCVNLKVQIACISALDQLSDCEDIEPEVRFGAFITLVQKVEQVPAIQVDYKELKHLQSVKEQLSLALINYLIVAGGEGQYLNKMFKQLESVRDAAELLLKSAMSCASVREKLSELFESEKGLRVEGSLPNTKGHLRQAFELYAFQI</sequence>
<reference evidence="4" key="1">
    <citation type="submission" date="2021-01" db="UniProtKB">
        <authorList>
            <consortium name="EnsemblMetazoa"/>
        </authorList>
    </citation>
    <scope>IDENTIFICATION</scope>
</reference>
<evidence type="ECO:0000259" key="3">
    <source>
        <dbReference type="Pfam" id="PF13251"/>
    </source>
</evidence>
<dbReference type="Gene3D" id="1.25.10.10">
    <property type="entry name" value="Leucine-rich Repeat Variant"/>
    <property type="match status" value="2"/>
</dbReference>